<organism evidence="1 2">
    <name type="scientific">Candidatus Woesebacteria bacterium GW2011_GWB1_38_8</name>
    <dbReference type="NCBI Taxonomy" id="1618570"/>
    <lineage>
        <taxon>Bacteria</taxon>
        <taxon>Candidatus Woeseibacteriota</taxon>
    </lineage>
</organism>
<gene>
    <name evidence="1" type="ORF">UT08_C0012G0001</name>
</gene>
<dbReference type="AlphaFoldDB" id="A0A0G0LAL5"/>
<reference evidence="1 2" key="1">
    <citation type="journal article" date="2015" name="Nature">
        <title>rRNA introns, odd ribosomes, and small enigmatic genomes across a large radiation of phyla.</title>
        <authorList>
            <person name="Brown C.T."/>
            <person name="Hug L.A."/>
            <person name="Thomas B.C."/>
            <person name="Sharon I."/>
            <person name="Castelle C.J."/>
            <person name="Singh A."/>
            <person name="Wilkins M.J."/>
            <person name="Williams K.H."/>
            <person name="Banfield J.F."/>
        </authorList>
    </citation>
    <scope>NUCLEOTIDE SEQUENCE [LARGE SCALE GENOMIC DNA]</scope>
</reference>
<name>A0A0G0LAL5_9BACT</name>
<proteinExistence type="predicted"/>
<evidence type="ECO:0000313" key="1">
    <source>
        <dbReference type="EMBL" id="KKQ84905.1"/>
    </source>
</evidence>
<feature type="non-terminal residue" evidence="1">
    <location>
        <position position="1"/>
    </location>
</feature>
<evidence type="ECO:0000313" key="2">
    <source>
        <dbReference type="Proteomes" id="UP000034081"/>
    </source>
</evidence>
<sequence>YNNLRVHESLGLKTPSQIIGMELKV</sequence>
<protein>
    <submittedName>
        <fullName evidence="1">Uncharacterized protein</fullName>
    </submittedName>
</protein>
<accession>A0A0G0LAL5</accession>
<dbReference type="EMBL" id="LBVL01000012">
    <property type="protein sequence ID" value="KKQ84905.1"/>
    <property type="molecule type" value="Genomic_DNA"/>
</dbReference>
<comment type="caution">
    <text evidence="1">The sequence shown here is derived from an EMBL/GenBank/DDBJ whole genome shotgun (WGS) entry which is preliminary data.</text>
</comment>
<dbReference type="Proteomes" id="UP000034081">
    <property type="component" value="Unassembled WGS sequence"/>
</dbReference>